<dbReference type="SMART" id="SM00695">
    <property type="entry name" value="DUSP"/>
    <property type="match status" value="1"/>
</dbReference>
<dbReference type="InterPro" id="IPR035927">
    <property type="entry name" value="DUSP-like_sf"/>
</dbReference>
<keyword evidence="7" id="KW-0788">Thiol protease</keyword>
<evidence type="ECO:0000256" key="3">
    <source>
        <dbReference type="ARBA" id="ARBA00012759"/>
    </source>
</evidence>
<dbReference type="EMBL" id="MCFE01000250">
    <property type="protein sequence ID" value="ORX93001.1"/>
    <property type="molecule type" value="Genomic_DNA"/>
</dbReference>
<dbReference type="Pfam" id="PF00443">
    <property type="entry name" value="UCH"/>
    <property type="match status" value="1"/>
</dbReference>
<comment type="catalytic activity">
    <reaction evidence="1">
        <text>Thiol-dependent hydrolysis of ester, thioester, amide, peptide and isopeptide bonds formed by the C-terminal Gly of ubiquitin (a 76-residue protein attached to proteins as an intracellular targeting signal).</text>
        <dbReference type="EC" id="3.4.19.12"/>
    </reaction>
</comment>
<proteinExistence type="inferred from homology"/>
<evidence type="ECO:0000313" key="11">
    <source>
        <dbReference type="Proteomes" id="UP000193498"/>
    </source>
</evidence>
<dbReference type="PANTHER" id="PTHR21646:SF24">
    <property type="entry name" value="UBIQUITIN CARBOXYL-TERMINAL HYDROLASE"/>
    <property type="match status" value="1"/>
</dbReference>
<dbReference type="Pfam" id="PF06337">
    <property type="entry name" value="DUSP"/>
    <property type="match status" value="1"/>
</dbReference>
<dbReference type="GO" id="GO:0006508">
    <property type="term" value="P:proteolysis"/>
    <property type="evidence" value="ECO:0007669"/>
    <property type="project" value="UniProtKB-KW"/>
</dbReference>
<dbReference type="InParanoid" id="A0A1Y1Y4P8"/>
<dbReference type="Gene3D" id="3.90.70.10">
    <property type="entry name" value="Cysteine proteinases"/>
    <property type="match status" value="2"/>
</dbReference>
<keyword evidence="5" id="KW-0833">Ubl conjugation pathway</keyword>
<gene>
    <name evidence="10" type="ORF">K493DRAFT_353831</name>
</gene>
<evidence type="ECO:0000256" key="2">
    <source>
        <dbReference type="ARBA" id="ARBA00009085"/>
    </source>
</evidence>
<dbReference type="InterPro" id="IPR028889">
    <property type="entry name" value="USP"/>
</dbReference>
<dbReference type="GO" id="GO:0004843">
    <property type="term" value="F:cysteine-type deubiquitinase activity"/>
    <property type="evidence" value="ECO:0007669"/>
    <property type="project" value="UniProtKB-EC"/>
</dbReference>
<dbReference type="Proteomes" id="UP000193498">
    <property type="component" value="Unassembled WGS sequence"/>
</dbReference>
<evidence type="ECO:0000256" key="4">
    <source>
        <dbReference type="ARBA" id="ARBA00022670"/>
    </source>
</evidence>
<dbReference type="InterPro" id="IPR038765">
    <property type="entry name" value="Papain-like_cys_pep_sf"/>
</dbReference>
<dbReference type="Gene3D" id="3.30.2230.10">
    <property type="entry name" value="DUSP-like"/>
    <property type="match status" value="1"/>
</dbReference>
<name>A0A1Y1Y4P8_9FUNG</name>
<dbReference type="InterPro" id="IPR001394">
    <property type="entry name" value="Peptidase_C19_UCH"/>
</dbReference>
<dbReference type="AlphaFoldDB" id="A0A1Y1Y4P8"/>
<organism evidence="10 11">
    <name type="scientific">Basidiobolus meristosporus CBS 931.73</name>
    <dbReference type="NCBI Taxonomy" id="1314790"/>
    <lineage>
        <taxon>Eukaryota</taxon>
        <taxon>Fungi</taxon>
        <taxon>Fungi incertae sedis</taxon>
        <taxon>Zoopagomycota</taxon>
        <taxon>Entomophthoromycotina</taxon>
        <taxon>Basidiobolomycetes</taxon>
        <taxon>Basidiobolales</taxon>
        <taxon>Basidiobolaceae</taxon>
        <taxon>Basidiobolus</taxon>
    </lineage>
</organism>
<evidence type="ECO:0000256" key="1">
    <source>
        <dbReference type="ARBA" id="ARBA00000707"/>
    </source>
</evidence>
<evidence type="ECO:0000259" key="9">
    <source>
        <dbReference type="PROSITE" id="PS51283"/>
    </source>
</evidence>
<comment type="similarity">
    <text evidence="2">Belongs to the peptidase C19 family.</text>
</comment>
<keyword evidence="6" id="KW-0378">Hydrolase</keyword>
<dbReference type="PROSITE" id="PS51283">
    <property type="entry name" value="DUSP"/>
    <property type="match status" value="1"/>
</dbReference>
<evidence type="ECO:0000259" key="8">
    <source>
        <dbReference type="PROSITE" id="PS50235"/>
    </source>
</evidence>
<reference evidence="10 11" key="1">
    <citation type="submission" date="2016-07" db="EMBL/GenBank/DDBJ databases">
        <title>Pervasive Adenine N6-methylation of Active Genes in Fungi.</title>
        <authorList>
            <consortium name="DOE Joint Genome Institute"/>
            <person name="Mondo S.J."/>
            <person name="Dannebaum R.O."/>
            <person name="Kuo R.C."/>
            <person name="Labutti K."/>
            <person name="Haridas S."/>
            <person name="Kuo A."/>
            <person name="Salamov A."/>
            <person name="Ahrendt S.R."/>
            <person name="Lipzen A."/>
            <person name="Sullivan W."/>
            <person name="Andreopoulos W.B."/>
            <person name="Clum A."/>
            <person name="Lindquist E."/>
            <person name="Daum C."/>
            <person name="Ramamoorthy G.K."/>
            <person name="Gryganskyi A."/>
            <person name="Culley D."/>
            <person name="Magnuson J.K."/>
            <person name="James T.Y."/>
            <person name="O'Malley M.A."/>
            <person name="Stajich J.E."/>
            <person name="Spatafora J.W."/>
            <person name="Visel A."/>
            <person name="Grigoriev I.V."/>
        </authorList>
    </citation>
    <scope>NUCLEOTIDE SEQUENCE [LARGE SCALE GENOMIC DNA]</scope>
    <source>
        <strain evidence="10 11">CBS 931.73</strain>
    </source>
</reference>
<dbReference type="OrthoDB" id="952271at2759"/>
<feature type="domain" description="DUSP" evidence="9">
    <location>
        <begin position="101"/>
        <end position="201"/>
    </location>
</feature>
<evidence type="ECO:0000313" key="10">
    <source>
        <dbReference type="EMBL" id="ORX93001.1"/>
    </source>
</evidence>
<sequence>MSAYEQTVKGSLKLKGEGILKKKKKKKDKKLLEALENAEAESSVPVRTKTAAELKYEAVQKKRQQEKIAQAATRSHKEKVAEFNAKLESLSEHYDIPKTFPPPSEQLLAIGALINSALEIGETRYLVDTKWFNEWQRYVTCDSPVPPGPIDNTSLFKDESCTSLRDWLSVDVDAIPIPQEAWEKLVLWYDSSTPEIARPVIKGSAQNAVIEVYPWEVSLVRILPPSSNIPKSEIPKVRISKGCTLADLRSKVIDTLKINGDMKLWKFNEDKPDTAFITSNQLKNNARLIVTDLNNKTILEFGLYLYDTIGVETKITHHLVLAFAFTLAFTFTLALAVAHDQTQLSDQKAQRNTPDLKEYFLTSLYEKELNSTNPLGMQGEVAKAFGNLMKKLWSEEYNCVIPRDFKSTVSRFAPAFMGYQQHDSQEFIAFLLDGLHEDLNRIYDKPYIEKMDSDGRPDALVAEEHWKLHKARNDSIIVDMFQGQFKSTLVCPECDKVSVTFDPFMYLTLPVPISKDLKLQIHFIPLDPSKRPLKLNLRMPYEATHRSLKEKLGAMLNVSSQNLASCEIYSARIYKVFENLEKLSEIETEDGIYVYELPVSFPPSVHSGYVILPVLLAYSLPMSIPSSCNVSSFFGFPLMVALPEDQISETALELAVMEQLSRYTTVDLDFLDPAEFPGEPEDLIDNVEQTHIEIEYMCNDDNNPPMASEEAASSKLFEMKVNSQTSALGIPNNFMLNSLTSLSKRRQRISEANDDQQKSLLSYGDTIVCQWKREVADYVFKANNRAKSAEVVHSGFRGAFETYQNPAEPTTPEVKKNPLISLYDCLGEFVREERLGEEDPWYCPSCKKHQQAWKKFDLWRMPDILVVHLKRFSNLRSWRNKIDALVDFPIRGLDLSSHVLPENTKTEQKQWYNFDDAKVEPVNECALKTSAAYLLFYRRRDAVSHIPGVQIK</sequence>
<dbReference type="EC" id="3.4.19.12" evidence="3"/>
<evidence type="ECO:0000256" key="7">
    <source>
        <dbReference type="ARBA" id="ARBA00022807"/>
    </source>
</evidence>
<evidence type="ECO:0000256" key="5">
    <source>
        <dbReference type="ARBA" id="ARBA00022786"/>
    </source>
</evidence>
<keyword evidence="4" id="KW-0645">Protease</keyword>
<dbReference type="FunCoup" id="A0A1Y1Y4P8">
    <property type="interactions" value="649"/>
</dbReference>
<dbReference type="InterPro" id="IPR050185">
    <property type="entry name" value="Ub_carboxyl-term_hydrolase"/>
</dbReference>
<dbReference type="SUPFAM" id="SSF54001">
    <property type="entry name" value="Cysteine proteinases"/>
    <property type="match status" value="1"/>
</dbReference>
<keyword evidence="11" id="KW-1185">Reference proteome</keyword>
<dbReference type="STRING" id="1314790.A0A1Y1Y4P8"/>
<accession>A0A1Y1Y4P8</accession>
<protein>
    <recommendedName>
        <fullName evidence="3">ubiquitinyl hydrolase 1</fullName>
        <ecNumber evidence="3">3.4.19.12</ecNumber>
    </recommendedName>
</protein>
<dbReference type="PANTHER" id="PTHR21646">
    <property type="entry name" value="UBIQUITIN CARBOXYL-TERMINAL HYDROLASE"/>
    <property type="match status" value="1"/>
</dbReference>
<dbReference type="PROSITE" id="PS50235">
    <property type="entry name" value="USP_3"/>
    <property type="match status" value="1"/>
</dbReference>
<dbReference type="InterPro" id="IPR006615">
    <property type="entry name" value="Pept_C19_DUSP"/>
</dbReference>
<dbReference type="GO" id="GO:0016579">
    <property type="term" value="P:protein deubiquitination"/>
    <property type="evidence" value="ECO:0007669"/>
    <property type="project" value="InterPro"/>
</dbReference>
<evidence type="ECO:0000256" key="6">
    <source>
        <dbReference type="ARBA" id="ARBA00022801"/>
    </source>
</evidence>
<comment type="caution">
    <text evidence="10">The sequence shown here is derived from an EMBL/GenBank/DDBJ whole genome shotgun (WGS) entry which is preliminary data.</text>
</comment>
<dbReference type="SUPFAM" id="SSF143791">
    <property type="entry name" value="DUSP-like"/>
    <property type="match status" value="1"/>
</dbReference>
<feature type="domain" description="USP" evidence="8">
    <location>
        <begin position="331"/>
        <end position="940"/>
    </location>
</feature>